<accession>A0ACB7PGC1</accession>
<gene>
    <name evidence="1" type="ORF">F5144DRAFT_559377</name>
</gene>
<keyword evidence="2" id="KW-1185">Reference proteome</keyword>
<dbReference type="EMBL" id="JAGIZQ010000002">
    <property type="protein sequence ID" value="KAH6640103.1"/>
    <property type="molecule type" value="Genomic_DNA"/>
</dbReference>
<organism evidence="1 2">
    <name type="scientific">Chaetomium tenue</name>
    <dbReference type="NCBI Taxonomy" id="1854479"/>
    <lineage>
        <taxon>Eukaryota</taxon>
        <taxon>Fungi</taxon>
        <taxon>Dikarya</taxon>
        <taxon>Ascomycota</taxon>
        <taxon>Pezizomycotina</taxon>
        <taxon>Sordariomycetes</taxon>
        <taxon>Sordariomycetidae</taxon>
        <taxon>Sordariales</taxon>
        <taxon>Chaetomiaceae</taxon>
        <taxon>Chaetomium</taxon>
    </lineage>
</organism>
<comment type="caution">
    <text evidence="1">The sequence shown here is derived from an EMBL/GenBank/DDBJ whole genome shotgun (WGS) entry which is preliminary data.</text>
</comment>
<protein>
    <submittedName>
        <fullName evidence="1">RTA1 like protein-domain-containing protein</fullName>
    </submittedName>
</protein>
<sequence>MLLNQLTTATRLFRREDGWDEEENCLHVTPGPNGNVPPTACNSYYNFDPQFAPAVAVAVIFGTLTAIHLLEAIIFKKRYAWVLIMGGLWETLAFTLHSLGSRDQQNIGYATAWQLLFLLAPLWINAFVYMTFARMVLYWHPEGKITGLKAAVIARWFVLADVLSFIVQGAGGLMATPSASADVIRIGLNIYLGGLGLQEFFVLLFCGLMVRFQRQCGRGRGFDEKPSWKPLLFGLYAVLVCITIRIIFRIVEFSGGLGDSNPIPFHEEYAYALDCFPMMLALLVLAVIHPGRYLRGPQSEFIRLSRKEKKALKLEKKTERREEKEAKKRAKKNTMGDMSRSDDTSCEA</sequence>
<reference evidence="1 2" key="1">
    <citation type="journal article" date="2021" name="Nat. Commun.">
        <title>Genetic determinants of endophytism in the Arabidopsis root mycobiome.</title>
        <authorList>
            <person name="Mesny F."/>
            <person name="Miyauchi S."/>
            <person name="Thiergart T."/>
            <person name="Pickel B."/>
            <person name="Atanasova L."/>
            <person name="Karlsson M."/>
            <person name="Huettel B."/>
            <person name="Barry K.W."/>
            <person name="Haridas S."/>
            <person name="Chen C."/>
            <person name="Bauer D."/>
            <person name="Andreopoulos W."/>
            <person name="Pangilinan J."/>
            <person name="LaButti K."/>
            <person name="Riley R."/>
            <person name="Lipzen A."/>
            <person name="Clum A."/>
            <person name="Drula E."/>
            <person name="Henrissat B."/>
            <person name="Kohler A."/>
            <person name="Grigoriev I.V."/>
            <person name="Martin F.M."/>
            <person name="Hacquard S."/>
        </authorList>
    </citation>
    <scope>NUCLEOTIDE SEQUENCE [LARGE SCALE GENOMIC DNA]</scope>
    <source>
        <strain evidence="1 2">MPI-SDFR-AT-0079</strain>
    </source>
</reference>
<evidence type="ECO:0000313" key="1">
    <source>
        <dbReference type="EMBL" id="KAH6640103.1"/>
    </source>
</evidence>
<dbReference type="Proteomes" id="UP000724584">
    <property type="component" value="Unassembled WGS sequence"/>
</dbReference>
<evidence type="ECO:0000313" key="2">
    <source>
        <dbReference type="Proteomes" id="UP000724584"/>
    </source>
</evidence>
<name>A0ACB7PGC1_9PEZI</name>
<proteinExistence type="predicted"/>